<accession>A0ABM5LVK4</accession>
<dbReference type="Pfam" id="PF11514">
    <property type="entry name" value="DUF3219"/>
    <property type="match status" value="1"/>
</dbReference>
<keyword evidence="2" id="KW-1185">Reference proteome</keyword>
<evidence type="ECO:0000313" key="2">
    <source>
        <dbReference type="Proteomes" id="UP000006867"/>
    </source>
</evidence>
<reference evidence="1 2" key="1">
    <citation type="journal article" date="2011" name="Front. Microbiol.">
        <title>Genomic signatures of strain selection and enhancement in Bacillus atrophaeus var. globigii, a historical biowarfare simulant.</title>
        <authorList>
            <person name="Gibbons H.S."/>
            <person name="Broomall S.M."/>
            <person name="McNew L.A."/>
            <person name="Daligault H."/>
            <person name="Chapman C."/>
            <person name="Bruce D."/>
            <person name="Karavis M."/>
            <person name="Krepps M."/>
            <person name="McGregor P.A."/>
            <person name="Hong C."/>
            <person name="Park K.H."/>
            <person name="Akmal A."/>
            <person name="Feldman A."/>
            <person name="Lin J.S."/>
            <person name="Chang W.E."/>
            <person name="Higgs B.W."/>
            <person name="Demirev P."/>
            <person name="Lindquist J."/>
            <person name="Liem A."/>
            <person name="Fochler E."/>
            <person name="Read T.D."/>
            <person name="Tapia R."/>
            <person name="Johnson S."/>
            <person name="Bishop-Lilly K.A."/>
            <person name="Detter C."/>
            <person name="Han C."/>
            <person name="Sozhamannan S."/>
            <person name="Rosenzweig C.N."/>
            <person name="Skowronski E.W."/>
        </authorList>
    </citation>
    <scope>NUCLEOTIDE SEQUENCE [LARGE SCALE GENOMIC DNA]</scope>
    <source>
        <strain evidence="1 2">1942</strain>
    </source>
</reference>
<evidence type="ECO:0000313" key="1">
    <source>
        <dbReference type="EMBL" id="ADP31883.1"/>
    </source>
</evidence>
<organism evidence="1 2">
    <name type="scientific">Bacillus atrophaeus (strain 1942)</name>
    <dbReference type="NCBI Taxonomy" id="720555"/>
    <lineage>
        <taxon>Bacteria</taxon>
        <taxon>Bacillati</taxon>
        <taxon>Bacillota</taxon>
        <taxon>Bacilli</taxon>
        <taxon>Bacillales</taxon>
        <taxon>Bacillaceae</taxon>
        <taxon>Bacillus</taxon>
    </lineage>
</organism>
<dbReference type="Gene3D" id="2.40.30.80">
    <property type="entry name" value="YkvR-like"/>
    <property type="match status" value="1"/>
</dbReference>
<evidence type="ECO:0008006" key="3">
    <source>
        <dbReference type="Google" id="ProtNLM"/>
    </source>
</evidence>
<name>A0ABM5LVK4_BACA1</name>
<dbReference type="InterPro" id="IPR023105">
    <property type="entry name" value="YkvR-like_sf"/>
</dbReference>
<sequence length="103" mass="11903">MVTTLLLNSVQLEVFQYQEVKASGRKRRKISFVLKVTSEAYHDIAVLLYEQTFKVEVPKQEVLFWGTITNYSTSMTNLYHADKVSDFFVEITELAEAEMENAT</sequence>
<gene>
    <name evidence="1" type="ordered locus">BATR1942_04645</name>
</gene>
<dbReference type="EMBL" id="CP002207">
    <property type="protein sequence ID" value="ADP31883.1"/>
    <property type="molecule type" value="Genomic_DNA"/>
</dbReference>
<protein>
    <recommendedName>
        <fullName evidence="3">DUF3219 family protein</fullName>
    </recommendedName>
</protein>
<proteinExistence type="predicted"/>
<dbReference type="InterPro" id="IPR021596">
    <property type="entry name" value="DUF3219"/>
</dbReference>
<dbReference type="SUPFAM" id="SSF159173">
    <property type="entry name" value="YkvR-like"/>
    <property type="match status" value="1"/>
</dbReference>
<dbReference type="Proteomes" id="UP000006867">
    <property type="component" value="Chromosome"/>
</dbReference>